<accession>A0A1M6RTJ8</accession>
<dbReference type="RefSeq" id="WP_072908591.1">
    <property type="nucleotide sequence ID" value="NZ_FRAI01000037.1"/>
</dbReference>
<evidence type="ECO:0000313" key="2">
    <source>
        <dbReference type="Proteomes" id="UP000243547"/>
    </source>
</evidence>
<name>A0A1M6RTJ8_9FIRM</name>
<protein>
    <submittedName>
        <fullName evidence="1">Uncharacterized protein</fullName>
    </submittedName>
</protein>
<gene>
    <name evidence="1" type="ORF">SAMN02745227_02102</name>
</gene>
<sequence>MKKTIIGLLYSGKLEKDLFIKYQNSCNKISENILLLPVTKEVLERRTFALPKSIYNLCYNSNDKIVKDIERIIGKNKVFNRITKFSKWEIYKLLKPYVEIYLPERHILPMIL</sequence>
<proteinExistence type="predicted"/>
<organism evidence="1 2">
    <name type="scientific">Anaerobranca californiensis DSM 14826</name>
    <dbReference type="NCBI Taxonomy" id="1120989"/>
    <lineage>
        <taxon>Bacteria</taxon>
        <taxon>Bacillati</taxon>
        <taxon>Bacillota</taxon>
        <taxon>Clostridia</taxon>
        <taxon>Eubacteriales</taxon>
        <taxon>Proteinivoracaceae</taxon>
        <taxon>Anaerobranca</taxon>
    </lineage>
</organism>
<dbReference type="STRING" id="1120989.SAMN02745227_02102"/>
<reference evidence="2" key="1">
    <citation type="submission" date="2016-11" db="EMBL/GenBank/DDBJ databases">
        <authorList>
            <person name="Varghese N."/>
            <person name="Submissions S."/>
        </authorList>
    </citation>
    <scope>NUCLEOTIDE SEQUENCE [LARGE SCALE GENOMIC DNA]</scope>
    <source>
        <strain evidence="2">DSM 14826</strain>
    </source>
</reference>
<keyword evidence="2" id="KW-1185">Reference proteome</keyword>
<dbReference type="OrthoDB" id="7869153at2"/>
<dbReference type="EMBL" id="FRAI01000037">
    <property type="protein sequence ID" value="SHK35765.1"/>
    <property type="molecule type" value="Genomic_DNA"/>
</dbReference>
<evidence type="ECO:0000313" key="1">
    <source>
        <dbReference type="EMBL" id="SHK35765.1"/>
    </source>
</evidence>
<dbReference type="Proteomes" id="UP000243547">
    <property type="component" value="Unassembled WGS sequence"/>
</dbReference>
<dbReference type="AlphaFoldDB" id="A0A1M6RTJ8"/>